<dbReference type="EMBL" id="RBSH01000081">
    <property type="protein sequence ID" value="RMS04240.1"/>
    <property type="molecule type" value="Genomic_DNA"/>
</dbReference>
<organism evidence="2 3">
    <name type="scientific">Pseudomonas coronafaciens pv. garcae</name>
    <dbReference type="NCBI Taxonomy" id="251653"/>
    <lineage>
        <taxon>Bacteria</taxon>
        <taxon>Pseudomonadati</taxon>
        <taxon>Pseudomonadota</taxon>
        <taxon>Gammaproteobacteria</taxon>
        <taxon>Pseudomonadales</taxon>
        <taxon>Pseudomonadaceae</taxon>
        <taxon>Pseudomonas</taxon>
        <taxon>Pseudomonas coronafaciens</taxon>
    </lineage>
</organism>
<dbReference type="Proteomes" id="UP000272613">
    <property type="component" value="Unassembled WGS sequence"/>
</dbReference>
<evidence type="ECO:0000256" key="1">
    <source>
        <dbReference type="SAM" id="MobiDB-lite"/>
    </source>
</evidence>
<name>A0AB37QTA8_9PSED</name>
<dbReference type="InterPro" id="IPR013467">
    <property type="entry name" value="HNH78-like"/>
</dbReference>
<gene>
    <name evidence="2" type="ORF">ALP74_101610</name>
</gene>
<comment type="caution">
    <text evidence="2">The sequence shown here is derived from an EMBL/GenBank/DDBJ whole genome shotgun (WGS) entry which is preliminary data.</text>
</comment>
<dbReference type="NCBIfam" id="TIGR02646">
    <property type="entry name" value="retron system putative HNH endonuclease"/>
    <property type="match status" value="1"/>
</dbReference>
<sequence length="168" mass="19754">MRRIIKGIEPAPFIEWKARANEDWKPAYPTLQNPQKRELHDDLLHEQNFSCCYYGREIDLDNSHIGHFRPQEGYLLLALEYSNLHTSCLRKTKLGNPLHCGHYKSNWFDESLHISPYGRKLRATVPLSADRKNSKLSRKSSRRNNDRKACTRHCLPDKTTLGSHHRFF</sequence>
<proteinExistence type="predicted"/>
<feature type="region of interest" description="Disordered" evidence="1">
    <location>
        <begin position="128"/>
        <end position="149"/>
    </location>
</feature>
<dbReference type="AlphaFoldDB" id="A0AB37QTA8"/>
<reference evidence="2 3" key="1">
    <citation type="submission" date="2018-08" db="EMBL/GenBank/DDBJ databases">
        <title>Recombination of ecologically and evolutionarily significant loci maintains genetic cohesion in the Pseudomonas syringae species complex.</title>
        <authorList>
            <person name="Dillon M."/>
            <person name="Thakur S."/>
            <person name="Almeida R.N.D."/>
            <person name="Weir B.S."/>
            <person name="Guttman D.S."/>
        </authorList>
    </citation>
    <scope>NUCLEOTIDE SEQUENCE [LARGE SCALE GENOMIC DNA]</scope>
    <source>
        <strain evidence="2 3">ICMP 5019</strain>
    </source>
</reference>
<evidence type="ECO:0000313" key="2">
    <source>
        <dbReference type="EMBL" id="RMS04240.1"/>
    </source>
</evidence>
<protein>
    <submittedName>
        <fullName evidence="2">Uncharacterized protein</fullName>
    </submittedName>
</protein>
<evidence type="ECO:0000313" key="3">
    <source>
        <dbReference type="Proteomes" id="UP000272613"/>
    </source>
</evidence>
<accession>A0AB37QTA8</accession>